<dbReference type="AlphaFoldDB" id="A0A6C0IPU3"/>
<protein>
    <submittedName>
        <fullName evidence="1">Uncharacterized protein</fullName>
    </submittedName>
</protein>
<proteinExistence type="predicted"/>
<organism evidence="1">
    <name type="scientific">viral metagenome</name>
    <dbReference type="NCBI Taxonomy" id="1070528"/>
    <lineage>
        <taxon>unclassified sequences</taxon>
        <taxon>metagenomes</taxon>
        <taxon>organismal metagenomes</taxon>
    </lineage>
</organism>
<name>A0A6C0IPU3_9ZZZZ</name>
<sequence>MDILYYSNYCKHSKKILDVLVKNNMSERLSFICIDKRIKDEKTNQTFIVLENGGKVILPPNIARVPCLLCVKNKYNIIYGDEIMKYFHKDIKAAVAEATQFNGEPMAYSFNGGSGGTNIFSEKFTSLQLTPDELSAKGNSSNRPLHNYVAYGNDIQLINTPDDKYQPDKISSEVTVDTLREQRMSELEQNR</sequence>
<evidence type="ECO:0000313" key="1">
    <source>
        <dbReference type="EMBL" id="QHT94466.1"/>
    </source>
</evidence>
<accession>A0A6C0IPU3</accession>
<reference evidence="1" key="1">
    <citation type="journal article" date="2020" name="Nature">
        <title>Giant virus diversity and host interactions through global metagenomics.</title>
        <authorList>
            <person name="Schulz F."/>
            <person name="Roux S."/>
            <person name="Paez-Espino D."/>
            <person name="Jungbluth S."/>
            <person name="Walsh D.A."/>
            <person name="Denef V.J."/>
            <person name="McMahon K.D."/>
            <person name="Konstantinidis K.T."/>
            <person name="Eloe-Fadrosh E.A."/>
            <person name="Kyrpides N.C."/>
            <person name="Woyke T."/>
        </authorList>
    </citation>
    <scope>NUCLEOTIDE SEQUENCE</scope>
    <source>
        <strain evidence="1">GVMAG-M-3300024258-28</strain>
    </source>
</reference>
<dbReference type="EMBL" id="MN740222">
    <property type="protein sequence ID" value="QHT94466.1"/>
    <property type="molecule type" value="Genomic_DNA"/>
</dbReference>